<dbReference type="OrthoDB" id="1099063at2759"/>
<proteinExistence type="predicted"/>
<dbReference type="Gene3D" id="1.25.40.10">
    <property type="entry name" value="Tetratricopeptide repeat domain"/>
    <property type="match status" value="2"/>
</dbReference>
<reference evidence="3" key="1">
    <citation type="submission" date="2020-11" db="EMBL/GenBank/DDBJ databases">
        <authorList>
            <consortium name="DOE Joint Genome Institute"/>
            <person name="Ahrendt S."/>
            <person name="Riley R."/>
            <person name="Andreopoulos W."/>
            <person name="Labutti K."/>
            <person name="Pangilinan J."/>
            <person name="Ruiz-Duenas F.J."/>
            <person name="Barrasa J.M."/>
            <person name="Sanchez-Garcia M."/>
            <person name="Camarero S."/>
            <person name="Miyauchi S."/>
            <person name="Serrano A."/>
            <person name="Linde D."/>
            <person name="Babiker R."/>
            <person name="Drula E."/>
            <person name="Ayuso-Fernandez I."/>
            <person name="Pacheco R."/>
            <person name="Padilla G."/>
            <person name="Ferreira P."/>
            <person name="Barriuso J."/>
            <person name="Kellner H."/>
            <person name="Castanera R."/>
            <person name="Alfaro M."/>
            <person name="Ramirez L."/>
            <person name="Pisabarro A.G."/>
            <person name="Kuo A."/>
            <person name="Tritt A."/>
            <person name="Lipzen A."/>
            <person name="He G."/>
            <person name="Yan M."/>
            <person name="Ng V."/>
            <person name="Cullen D."/>
            <person name="Martin F."/>
            <person name="Rosso M.-N."/>
            <person name="Henrissat B."/>
            <person name="Hibbett D."/>
            <person name="Martinez A.T."/>
            <person name="Grigoriev I.V."/>
        </authorList>
    </citation>
    <scope>NUCLEOTIDE SEQUENCE</scope>
    <source>
        <strain evidence="3">CBS 247.69</strain>
    </source>
</reference>
<dbReference type="InterPro" id="IPR011990">
    <property type="entry name" value="TPR-like_helical_dom_sf"/>
</dbReference>
<feature type="compositionally biased region" description="Acidic residues" evidence="1">
    <location>
        <begin position="371"/>
        <end position="381"/>
    </location>
</feature>
<feature type="region of interest" description="Disordered" evidence="1">
    <location>
        <begin position="370"/>
        <end position="395"/>
    </location>
</feature>
<organism evidence="3 4">
    <name type="scientific">Collybia nuda</name>
    <dbReference type="NCBI Taxonomy" id="64659"/>
    <lineage>
        <taxon>Eukaryota</taxon>
        <taxon>Fungi</taxon>
        <taxon>Dikarya</taxon>
        <taxon>Basidiomycota</taxon>
        <taxon>Agaricomycotina</taxon>
        <taxon>Agaricomycetes</taxon>
        <taxon>Agaricomycetidae</taxon>
        <taxon>Agaricales</taxon>
        <taxon>Tricholomatineae</taxon>
        <taxon>Clitocybaceae</taxon>
        <taxon>Collybia</taxon>
    </lineage>
</organism>
<dbReference type="SUPFAM" id="SSF81901">
    <property type="entry name" value="HCP-like"/>
    <property type="match status" value="2"/>
</dbReference>
<feature type="domain" description="CHAT" evidence="2">
    <location>
        <begin position="1431"/>
        <end position="1697"/>
    </location>
</feature>
<dbReference type="Pfam" id="PF12770">
    <property type="entry name" value="CHAT"/>
    <property type="match status" value="1"/>
</dbReference>
<dbReference type="InterPro" id="IPR024983">
    <property type="entry name" value="CHAT_dom"/>
</dbReference>
<feature type="region of interest" description="Disordered" evidence="1">
    <location>
        <begin position="205"/>
        <end position="231"/>
    </location>
</feature>
<dbReference type="Proteomes" id="UP000807353">
    <property type="component" value="Unassembled WGS sequence"/>
</dbReference>
<dbReference type="EMBL" id="MU150271">
    <property type="protein sequence ID" value="KAF9462509.1"/>
    <property type="molecule type" value="Genomic_DNA"/>
</dbReference>
<keyword evidence="4" id="KW-1185">Reference proteome</keyword>
<evidence type="ECO:0000259" key="2">
    <source>
        <dbReference type="Pfam" id="PF12770"/>
    </source>
</evidence>
<name>A0A9P5Y5C0_9AGAR</name>
<gene>
    <name evidence="3" type="ORF">BDZ94DRAFT_1309591</name>
</gene>
<sequence length="1698" mass="188793">MPQRFVRYAAQCIRNRLPLSRRQHHGLAAHAMVRHNPSKPPKLETSELGVRSRLPPDSNSRPEPENPPEMSDQEWEIRTAMSSLLNTGRAIYVLQNTLPDFFHTGLVTSIDKSTGSPQPASSMPMINANPLDYQTFNDDTESIYSPKIRLSYTPPVALPSPFPQTLHVEGIPLYMASTVFIRHTLNALYSNLNVTLQKLIVKTPGSHPPTDIDSKASTSQESEPQLHRHKYKKRLSREKSLLIKLCVTGTARVTKAPGEWEVNSTYTFSPTTGLIQKHTINSIYPAPHQAVYDALRLSLGKVFGLGVEGGGGARTNGHFLSVAYQTNIKVQVSPSTIYNQIVIHLRTDPQPSAVWANQMDVDENTHAVENGETDFGVDDDGSLTTDSDVSMEQDDDASLGDIDKKIALLKRQIPSSVPHSTEPGRLQYELGECYTERYEKSDEIEDVELALSYYNSAVNLAPHELTYLLALGLSYETRFQITRDTEDIKSALQFMHATVDATPISNPDLPARQQALAASYRSLFQRTGEVGAVRSAIEWDQKAIDTIPPGHLEVPDHYQSLALSYMVKYERFGDTIDLDHSVRYNRTAVSKISANHSQPAGFHDSLAEAYRERFRRLGDPSDIESALHHNRIAVSAGAENPTDLAEFQMSLAVSHRDQFQALGNVEDLEAALENDHAAVAATPKGGPKLPYYWQSLAASYLEKSKAFNDLDALQFALEYNKKAAAKVPEGDEDYSEFQAQLGVAYLYQFETTEKLEYLTWATNCFSEARRTTPPRHCDLANHHQHLGICHLFMFQLLGKTSDLELSMECIKLALEGTPPGHPDHPDVLKNLALIYQSQYQITGDIKDLQYSFDYARGALEVVSSRSPEIPGLQLDLARAHTLHFQRFGKKKDLVCALELIKMAIKVTSPKHAEYPILLNALAETFKELFTITGDLENIETSINHYYAALKTDRTPPVIASCERGLSIALCHHFAKLNDLNDIQDALEYATSAINATHDKSPIICDQQYGLAVIYNQCYDRFRNPEDLEAAIKYGLAAVNNAAPRNPALQTFQRGLATSYTNRFLKDNNPNDLEMALHYDKIAMEGTPENHYNFSLHLQSLGTSYTNKFMVSKDINDLKNALNYKHAAIKSGQNDLLDFAALQSSLAFSYLDQFYKENNPEDLHCALFYLRNSATAPATRRPQDQWDTACHWASNAFYHQLPECVEAFSVAFQLLPDLLWIGNAVSTRHSSLLYFDIPTVTMWAVSACIKFNKIVLGIELLEQGLAITHQQQLQLKGEFGMLLDAHPAIAEELKEISHQIQLGPESGDTPSIHTLALRRNNIIKQIRALSGFETFLLPTQFQTLVSAAKNGPVILLNCTTVNADAIIMLPNSEYMCIALPSVTKSGAEIQLKLMRNNLKKIGIHARDSQNTTENPWYLMTLPLGCGTMLFSLVFKALHSKNIMKGRIWWCPTGPFTYLPLHAAPSLQEDVFEHSYTPTLMALVKANEKYAAQTLTRNNTTLTFVGLPELPGGNFRPLPSVPLELVQISSAVGVERVRSIVGGAATVDAVTSALASSQWLHLACHGEQDGVEPLESHLVLYDGGLKLEKIFDTYIPDAQFVFLSACETAMGDAGLINESMHLTGGMIFAGFCGAAGTMWSIADPDGPPLSGIVYKRAFGKERDKAPDVRGVARALHMVVRAMRRKGLPFQRWAPFVHMGI</sequence>
<comment type="caution">
    <text evidence="3">The sequence shown here is derived from an EMBL/GenBank/DDBJ whole genome shotgun (WGS) entry which is preliminary data.</text>
</comment>
<accession>A0A9P5Y5C0</accession>
<evidence type="ECO:0000256" key="1">
    <source>
        <dbReference type="SAM" id="MobiDB-lite"/>
    </source>
</evidence>
<evidence type="ECO:0000313" key="4">
    <source>
        <dbReference type="Proteomes" id="UP000807353"/>
    </source>
</evidence>
<evidence type="ECO:0000313" key="3">
    <source>
        <dbReference type="EMBL" id="KAF9462509.1"/>
    </source>
</evidence>
<protein>
    <submittedName>
        <fullName evidence="3">CHAT domain-containing protein</fullName>
    </submittedName>
</protein>
<feature type="region of interest" description="Disordered" evidence="1">
    <location>
        <begin position="31"/>
        <end position="73"/>
    </location>
</feature>